<organism evidence="2 3">
    <name type="scientific">Nocardiopsis akebiae</name>
    <dbReference type="NCBI Taxonomy" id="2831968"/>
    <lineage>
        <taxon>Bacteria</taxon>
        <taxon>Bacillati</taxon>
        <taxon>Actinomycetota</taxon>
        <taxon>Actinomycetes</taxon>
        <taxon>Streptosporangiales</taxon>
        <taxon>Nocardiopsidaceae</taxon>
        <taxon>Nocardiopsis</taxon>
    </lineage>
</organism>
<evidence type="ECO:0000313" key="2">
    <source>
        <dbReference type="EMBL" id="QUX29675.1"/>
    </source>
</evidence>
<proteinExistence type="predicted"/>
<keyword evidence="3" id="KW-1185">Reference proteome</keyword>
<reference evidence="3" key="1">
    <citation type="submission" date="2021-05" db="EMBL/GenBank/DDBJ databases">
        <title>Direct Submission.</title>
        <authorList>
            <person name="Li K."/>
            <person name="Gao J."/>
        </authorList>
    </citation>
    <scope>NUCLEOTIDE SEQUENCE [LARGE SCALE GENOMIC DNA]</scope>
    <source>
        <strain evidence="3">HDS12</strain>
    </source>
</reference>
<protein>
    <submittedName>
        <fullName evidence="2">SIR2 family protein</fullName>
    </submittedName>
</protein>
<dbReference type="Proteomes" id="UP000678016">
    <property type="component" value="Chromosome"/>
</dbReference>
<dbReference type="EMBL" id="CP074132">
    <property type="protein sequence ID" value="QUX29675.1"/>
    <property type="molecule type" value="Genomic_DNA"/>
</dbReference>
<dbReference type="InterPro" id="IPR057574">
    <property type="entry name" value="nSTAND_NTPase5_dom"/>
</dbReference>
<evidence type="ECO:0000313" key="3">
    <source>
        <dbReference type="Proteomes" id="UP000678016"/>
    </source>
</evidence>
<sequence>MDIELEANQKKALRRAVRNGDYHLLLGAGASRDAVSASGSTLPTGPELATLMASKFDVPIEEGDLLWRIYARAVEDAGEEEVYDWLRSIFWEVTPPTWMDVYARTPWSTVWTLNIDDVFERAYARVQSDESRSLITVNWDDEFRQSRHLSVVHLHGCVDRDTMRRRLVFSLSEYSGSSMSSAAWPLNFRDTYGILPFVIIGARLRDEPDIEAVIANRTPSHEAPSFYVSPNISQAVERDLRKWNLIPVRMTAEEFSDAWPELTSMNLREAPSSYEEVTFRVGRQFRELKLDAPNNPPRDHDFIGGDEPQWADIKNGLNAELDWIRKASDDCKQIGQSIRKNTAMVYVGKRLTGRTTGLFAIGKALRSLSWRTYLYVGDERPDIDAILQFAASGKSIALLFDSVAEIADDVASLLSLARSADLQVICIAVDQADRTANVLGRIDEVYLSRNRVTTINNRLTRTDAARLVDKLKSIGRLGILESEKKDSRRLAHFRGRELFDSMAELENAPAFGRRVSELVDAITDPDHVTVLLLAALASRFDRRFHASDASRMVGMESDFLVRLIRDSHPLSWVLKTDGIWINPRQRWMALEACVARLGSREALVTIGRAMQRVAPRLGRTSHRERNATALLVGSFMSYKNISSVFPNEDLDQWYETLSPTFGDWSARYWEQRAILNRNIGRSKPDVLAKAESFVLRAVSIVRDSYSLTTLGTVLLTKAAYGSAGDVEQYYDRAIDAFEGAGEENPNNLVTWDAFLRYALRVLAPDGTSLRPLDDDLLERLQDDWLRIHAQIVVAAGASEEVKTELANLKRRFQRITGR</sequence>
<feature type="domain" description="Novel STAND NTPase 5" evidence="1">
    <location>
        <begin position="301"/>
        <end position="427"/>
    </location>
</feature>
<name>A0ABX8C5J6_9ACTN</name>
<dbReference type="Pfam" id="PF25199">
    <property type="entry name" value="nSTAND_NTPase5"/>
    <property type="match status" value="1"/>
</dbReference>
<accession>A0ABX8C5J6</accession>
<dbReference type="RefSeq" id="WP_212642508.1">
    <property type="nucleotide sequence ID" value="NZ_CP074132.1"/>
</dbReference>
<evidence type="ECO:0000259" key="1">
    <source>
        <dbReference type="Pfam" id="PF25199"/>
    </source>
</evidence>
<gene>
    <name evidence="2" type="ORF">KGD83_03605</name>
</gene>
<dbReference type="Pfam" id="PF13289">
    <property type="entry name" value="SIR2_2"/>
    <property type="match status" value="1"/>
</dbReference>